<evidence type="ECO:0000313" key="3">
    <source>
        <dbReference type="Proteomes" id="UP000701801"/>
    </source>
</evidence>
<evidence type="ECO:0000256" key="1">
    <source>
        <dbReference type="SAM" id="MobiDB-lite"/>
    </source>
</evidence>
<dbReference type="AlphaFoldDB" id="A0A9N9Q1B9"/>
<accession>A0A9N9Q1B9</accession>
<proteinExistence type="predicted"/>
<dbReference type="EMBL" id="CAJVRM010000585">
    <property type="protein sequence ID" value="CAG8982273.1"/>
    <property type="molecule type" value="Genomic_DNA"/>
</dbReference>
<dbReference type="OrthoDB" id="10327342at2759"/>
<organism evidence="2 3">
    <name type="scientific">Hymenoscyphus albidus</name>
    <dbReference type="NCBI Taxonomy" id="595503"/>
    <lineage>
        <taxon>Eukaryota</taxon>
        <taxon>Fungi</taxon>
        <taxon>Dikarya</taxon>
        <taxon>Ascomycota</taxon>
        <taxon>Pezizomycotina</taxon>
        <taxon>Leotiomycetes</taxon>
        <taxon>Helotiales</taxon>
        <taxon>Helotiaceae</taxon>
        <taxon>Hymenoscyphus</taxon>
    </lineage>
</organism>
<keyword evidence="3" id="KW-1185">Reference proteome</keyword>
<feature type="compositionally biased region" description="Basic residues" evidence="1">
    <location>
        <begin position="1"/>
        <end position="22"/>
    </location>
</feature>
<dbReference type="Proteomes" id="UP000701801">
    <property type="component" value="Unassembled WGS sequence"/>
</dbReference>
<gene>
    <name evidence="2" type="ORF">HYALB_00004507</name>
</gene>
<comment type="caution">
    <text evidence="2">The sequence shown here is derived from an EMBL/GenBank/DDBJ whole genome shotgun (WGS) entry which is preliminary data.</text>
</comment>
<sequence>MTVVRKSRSHGRRGNKGRPRRPLSKEQKEHLEKARLEIFYKLDIQTYPNAPEVLTLNIELARTKQETKPLSDISKFGSTIKVIHIFIDFKSVPLRARDVIFFKKLVLLLNGFALRALDVHFLLPEDCLEWDKLRNVALFHGLDGEIRGMWTFDYLLLGSSEASWQALDEQVERRLQKLYSLLKSSRFLEELEASLLFETPSPNDLNYS</sequence>
<reference evidence="2" key="1">
    <citation type="submission" date="2021-07" db="EMBL/GenBank/DDBJ databases">
        <authorList>
            <person name="Durling M."/>
        </authorList>
    </citation>
    <scope>NUCLEOTIDE SEQUENCE</scope>
</reference>
<feature type="region of interest" description="Disordered" evidence="1">
    <location>
        <begin position="1"/>
        <end position="27"/>
    </location>
</feature>
<evidence type="ECO:0000313" key="2">
    <source>
        <dbReference type="EMBL" id="CAG8982273.1"/>
    </source>
</evidence>
<protein>
    <submittedName>
        <fullName evidence="2">Uncharacterized protein</fullName>
    </submittedName>
</protein>
<name>A0A9N9Q1B9_9HELO</name>